<evidence type="ECO:0000313" key="2">
    <source>
        <dbReference type="Proteomes" id="UP000014978"/>
    </source>
</evidence>
<feature type="non-terminal residue" evidence="1">
    <location>
        <position position="207"/>
    </location>
</feature>
<gene>
    <name evidence="1" type="ORF">SLOPH_1732</name>
</gene>
<dbReference type="Proteomes" id="UP000014978">
    <property type="component" value="Unassembled WGS sequence"/>
</dbReference>
<sequence>MSNNLKIVQKRKITKNTEYKKKKINAINNLMNKHSTEEINNSVTELMDEILKIKLPLSIIYYEITGEENKGTNINNCIEIKIRLESNEKWPTDKNLIKVVDTLIFIEVYKKLKYRFYVEEDLLLCLYKNIIFRIKIDHREEENGLYNFIKNSNIEVKNGIKYIKYYLSFYGFYPNYITDGQIDILALRSLKKSGIEIFYKFLTLKNI</sequence>
<reference evidence="2" key="1">
    <citation type="journal article" date="2013" name="PLoS Genet.">
        <title>The genome of Spraguea lophii and the basis of host-microsporidian interactions.</title>
        <authorList>
            <person name="Campbell S.E."/>
            <person name="Williams T.A."/>
            <person name="Yousuf A."/>
            <person name="Soanes D.M."/>
            <person name="Paszkiewicz K.H."/>
            <person name="Williams B.A.P."/>
        </authorList>
    </citation>
    <scope>NUCLEOTIDE SEQUENCE [LARGE SCALE GENOMIC DNA]</scope>
    <source>
        <strain evidence="2">42_110</strain>
    </source>
</reference>
<organism evidence="1 2">
    <name type="scientific">Spraguea lophii (strain 42_110)</name>
    <name type="common">Microsporidian parasite</name>
    <dbReference type="NCBI Taxonomy" id="1358809"/>
    <lineage>
        <taxon>Eukaryota</taxon>
        <taxon>Fungi</taxon>
        <taxon>Fungi incertae sedis</taxon>
        <taxon>Microsporidia</taxon>
        <taxon>Spragueidae</taxon>
        <taxon>Spraguea</taxon>
    </lineage>
</organism>
<dbReference type="VEuPathDB" id="MicrosporidiaDB:SLOPH_1732"/>
<dbReference type="AlphaFoldDB" id="S7W9X8"/>
<name>S7W9X8_SPRLO</name>
<accession>S7W9X8</accession>
<dbReference type="EMBL" id="ATCN01000697">
    <property type="protein sequence ID" value="EPR78577.1"/>
    <property type="molecule type" value="Genomic_DNA"/>
</dbReference>
<protein>
    <submittedName>
        <fullName evidence="1">Uncharacterized protein</fullName>
    </submittedName>
</protein>
<keyword evidence="2" id="KW-1185">Reference proteome</keyword>
<dbReference type="HOGENOM" id="CLU_1327140_0_0_1"/>
<dbReference type="InParanoid" id="S7W9X8"/>
<comment type="caution">
    <text evidence="1">The sequence shown here is derived from an EMBL/GenBank/DDBJ whole genome shotgun (WGS) entry which is preliminary data.</text>
</comment>
<proteinExistence type="predicted"/>
<evidence type="ECO:0000313" key="1">
    <source>
        <dbReference type="EMBL" id="EPR78577.1"/>
    </source>
</evidence>
<dbReference type="OrthoDB" id="2187767at2759"/>